<keyword evidence="1 8" id="KW-0813">Transport</keyword>
<dbReference type="GO" id="GO:0005886">
    <property type="term" value="C:plasma membrane"/>
    <property type="evidence" value="ECO:0007669"/>
    <property type="project" value="UniProtKB-SubCell"/>
</dbReference>
<organism evidence="10 11">
    <name type="scientific">Ruminococcus difficilis</name>
    <dbReference type="NCBI Taxonomy" id="2763069"/>
    <lineage>
        <taxon>Bacteria</taxon>
        <taxon>Bacillati</taxon>
        <taxon>Bacillota</taxon>
        <taxon>Clostridia</taxon>
        <taxon>Eubacteriales</taxon>
        <taxon>Oscillospiraceae</taxon>
        <taxon>Ruminococcus</taxon>
    </lineage>
</organism>
<keyword evidence="8" id="KW-1278">Translocase</keyword>
<feature type="domain" description="4Fe-4S ferredoxin-type" evidence="9">
    <location>
        <begin position="352"/>
        <end position="378"/>
    </location>
</feature>
<gene>
    <name evidence="10" type="primary">rsxC</name>
    <name evidence="8" type="synonym">rnfC</name>
    <name evidence="10" type="ORF">JKK62_12540</name>
</gene>
<evidence type="ECO:0000313" key="10">
    <source>
        <dbReference type="EMBL" id="MBK6089455.1"/>
    </source>
</evidence>
<comment type="caution">
    <text evidence="10">The sequence shown here is derived from an EMBL/GenBank/DDBJ whole genome shotgun (WGS) entry which is preliminary data.</text>
</comment>
<feature type="binding site" evidence="8">
    <location>
        <position position="362"/>
    </location>
    <ligand>
        <name>[4Fe-4S] cluster</name>
        <dbReference type="ChEBI" id="CHEBI:49883"/>
        <label>1</label>
    </ligand>
</feature>
<keyword evidence="3 8" id="KW-0479">Metal-binding</keyword>
<dbReference type="RefSeq" id="WP_201428179.1">
    <property type="nucleotide sequence ID" value="NZ_JAEQMG010000140.1"/>
</dbReference>
<feature type="binding site" evidence="8">
    <location>
        <position position="398"/>
    </location>
    <ligand>
        <name>[4Fe-4S] cluster</name>
        <dbReference type="ChEBI" id="CHEBI:49883"/>
        <label>2</label>
    </ligand>
</feature>
<dbReference type="PROSITE" id="PS00198">
    <property type="entry name" value="4FE4S_FER_1"/>
    <property type="match status" value="1"/>
</dbReference>
<dbReference type="SUPFAM" id="SSF46548">
    <property type="entry name" value="alpha-helical ferredoxin"/>
    <property type="match status" value="1"/>
</dbReference>
<dbReference type="Proteomes" id="UP000633365">
    <property type="component" value="Unassembled WGS sequence"/>
</dbReference>
<evidence type="ECO:0000256" key="4">
    <source>
        <dbReference type="ARBA" id="ARBA00022737"/>
    </source>
</evidence>
<keyword evidence="4 8" id="KW-0677">Repeat</keyword>
<dbReference type="SUPFAM" id="SSF142019">
    <property type="entry name" value="Nqo1 FMN-binding domain-like"/>
    <property type="match status" value="1"/>
</dbReference>
<accession>A0A934WTA4</accession>
<dbReference type="InterPro" id="IPR011538">
    <property type="entry name" value="Nuo51_FMN-bd"/>
</dbReference>
<dbReference type="InterPro" id="IPR017896">
    <property type="entry name" value="4Fe4S_Fe-S-bd"/>
</dbReference>
<keyword evidence="5 8" id="KW-0249">Electron transport</keyword>
<dbReference type="GO" id="GO:0051539">
    <property type="term" value="F:4 iron, 4 sulfur cluster binding"/>
    <property type="evidence" value="ECO:0007669"/>
    <property type="project" value="UniProtKB-KW"/>
</dbReference>
<dbReference type="Pfam" id="PF01512">
    <property type="entry name" value="Complex1_51K"/>
    <property type="match status" value="1"/>
</dbReference>
<dbReference type="Pfam" id="PF10531">
    <property type="entry name" value="SLBB"/>
    <property type="match status" value="1"/>
</dbReference>
<dbReference type="PROSITE" id="PS51379">
    <property type="entry name" value="4FE4S_FER_2"/>
    <property type="match status" value="1"/>
</dbReference>
<feature type="binding site" evidence="8">
    <location>
        <position position="359"/>
    </location>
    <ligand>
        <name>[4Fe-4S] cluster</name>
        <dbReference type="ChEBI" id="CHEBI:49883"/>
        <label>1</label>
    </ligand>
</feature>
<dbReference type="GO" id="GO:0046872">
    <property type="term" value="F:metal ion binding"/>
    <property type="evidence" value="ECO:0007669"/>
    <property type="project" value="UniProtKB-KW"/>
</dbReference>
<comment type="subunit">
    <text evidence="8">The complex is composed of six subunits: RnfA, RnfB, RnfC, RnfD, RnfE and RnfG.</text>
</comment>
<dbReference type="InterPro" id="IPR026902">
    <property type="entry name" value="RnfC_N"/>
</dbReference>
<evidence type="ECO:0000259" key="9">
    <source>
        <dbReference type="PROSITE" id="PS51379"/>
    </source>
</evidence>
<dbReference type="NCBIfam" id="TIGR01945">
    <property type="entry name" value="rnfC"/>
    <property type="match status" value="1"/>
</dbReference>
<dbReference type="Gene3D" id="3.40.50.11540">
    <property type="entry name" value="NADH-ubiquinone oxidoreductase 51kDa subunit"/>
    <property type="match status" value="1"/>
</dbReference>
<keyword evidence="6 8" id="KW-0408">Iron</keyword>
<comment type="subcellular location">
    <subcellularLocation>
        <location evidence="8">Cell membrane</location>
        <topology evidence="8">Peripheral membrane protein</topology>
    </subcellularLocation>
</comment>
<dbReference type="InterPro" id="IPR037225">
    <property type="entry name" value="Nuo51_FMN-bd_sf"/>
</dbReference>
<evidence type="ECO:0000313" key="11">
    <source>
        <dbReference type="Proteomes" id="UP000633365"/>
    </source>
</evidence>
<dbReference type="EC" id="7.-.-.-" evidence="8"/>
<feature type="binding site" evidence="8">
    <location>
        <position position="369"/>
    </location>
    <ligand>
        <name>[4Fe-4S] cluster</name>
        <dbReference type="ChEBI" id="CHEBI:49883"/>
        <label>2</label>
    </ligand>
</feature>
<dbReference type="NCBIfam" id="NF003454">
    <property type="entry name" value="PRK05035.1"/>
    <property type="match status" value="1"/>
</dbReference>
<evidence type="ECO:0000256" key="7">
    <source>
        <dbReference type="ARBA" id="ARBA00023014"/>
    </source>
</evidence>
<dbReference type="PANTHER" id="PTHR43034">
    <property type="entry name" value="ION-TRANSLOCATING OXIDOREDUCTASE COMPLEX SUBUNIT C"/>
    <property type="match status" value="1"/>
</dbReference>
<name>A0A934WTA4_9FIRM</name>
<proteinExistence type="inferred from homology"/>
<comment type="function">
    <text evidence="8">Part of a membrane-bound complex that couples electron transfer with translocation of ions across the membrane.</text>
</comment>
<keyword evidence="11" id="KW-1185">Reference proteome</keyword>
<sequence>MKLHGIHVPHKKNTAHLPPVRLEPPKTVAIPMSMHIGRPAKPVVKRGDEVKVGTLIAEADGYISAPIHSSVSGKVQKIDEITIMNGSKVPCILIDSDGLQTPDESITLPGVHDLDSFIDAVKNSGSVGLGGAGFPTFVKFVTKDLSVFKYVIINAAECEPYITSDTRTMLDRTDSIRKGIEAMKKYLGVKTFIIGIEDNKPEAIAKMKELASQTDGVTVKVLPAMYPQGGEKVLIYNCTGKIVPKGGLPLDVGAIVINVTTLAFIAEYLETGMPLVEKCVTVDGSAVKEPKNVIAPIGMSIADLLEAAGGCREEPAKVLYGGPMMGIAVPTLDSPVLKNTNAIVAMDRREAKPPRTTPCINCGSCINHCPLKLDPREIAISYKMNDAESLEKLCVDLCMECGCCSYICPAHRPLVQTNKLAKFVLRQYQNSKKEGK</sequence>
<feature type="binding site" evidence="8">
    <location>
        <position position="404"/>
    </location>
    <ligand>
        <name>[4Fe-4S] cluster</name>
        <dbReference type="ChEBI" id="CHEBI:49883"/>
        <label>2</label>
    </ligand>
</feature>
<dbReference type="InterPro" id="IPR019554">
    <property type="entry name" value="Soluble_ligand-bd"/>
</dbReference>
<evidence type="ECO:0000256" key="3">
    <source>
        <dbReference type="ARBA" id="ARBA00022723"/>
    </source>
</evidence>
<dbReference type="EMBL" id="JAEQMG010000140">
    <property type="protein sequence ID" value="MBK6089455.1"/>
    <property type="molecule type" value="Genomic_DNA"/>
</dbReference>
<keyword evidence="7 8" id="KW-0411">Iron-sulfur</keyword>
<dbReference type="PANTHER" id="PTHR43034:SF2">
    <property type="entry name" value="ION-TRANSLOCATING OXIDOREDUCTASE COMPLEX SUBUNIT C"/>
    <property type="match status" value="1"/>
</dbReference>
<feature type="binding site" evidence="8">
    <location>
        <position position="365"/>
    </location>
    <ligand>
        <name>[4Fe-4S] cluster</name>
        <dbReference type="ChEBI" id="CHEBI:49883"/>
        <label>1</label>
    </ligand>
</feature>
<dbReference type="AlphaFoldDB" id="A0A934WTA4"/>
<comment type="similarity">
    <text evidence="8">Belongs to the 4Fe4S bacterial-type ferredoxin family. RnfC subfamily.</text>
</comment>
<protein>
    <recommendedName>
        <fullName evidence="8">Ion-translocating oxidoreductase complex subunit C</fullName>
        <ecNumber evidence="8">7.-.-.-</ecNumber>
    </recommendedName>
    <alternativeName>
        <fullName evidence="8">Rnf electron transport complex subunit C</fullName>
    </alternativeName>
</protein>
<keyword evidence="8" id="KW-1003">Cell membrane</keyword>
<evidence type="ECO:0000256" key="5">
    <source>
        <dbReference type="ARBA" id="ARBA00022982"/>
    </source>
</evidence>
<dbReference type="InterPro" id="IPR017900">
    <property type="entry name" value="4Fe4S_Fe_S_CS"/>
</dbReference>
<dbReference type="Pfam" id="PF13375">
    <property type="entry name" value="RnfC_N"/>
    <property type="match status" value="1"/>
</dbReference>
<dbReference type="HAMAP" id="MF_00461">
    <property type="entry name" value="RsxC_RnfC"/>
    <property type="match status" value="1"/>
</dbReference>
<keyword evidence="8" id="KW-0472">Membrane</keyword>
<evidence type="ECO:0000256" key="6">
    <source>
        <dbReference type="ARBA" id="ARBA00023004"/>
    </source>
</evidence>
<feature type="binding site" evidence="8">
    <location>
        <position position="401"/>
    </location>
    <ligand>
        <name>[4Fe-4S] cluster</name>
        <dbReference type="ChEBI" id="CHEBI:49883"/>
        <label>2</label>
    </ligand>
</feature>
<dbReference type="GO" id="GO:0022900">
    <property type="term" value="P:electron transport chain"/>
    <property type="evidence" value="ECO:0007669"/>
    <property type="project" value="UniProtKB-UniRule"/>
</dbReference>
<evidence type="ECO:0000256" key="2">
    <source>
        <dbReference type="ARBA" id="ARBA00022485"/>
    </source>
</evidence>
<reference evidence="10" key="1">
    <citation type="submission" date="2021-01" db="EMBL/GenBank/DDBJ databases">
        <title>Genome public.</title>
        <authorList>
            <person name="Liu C."/>
            <person name="Sun Q."/>
        </authorList>
    </citation>
    <scope>NUCLEOTIDE SEQUENCE</scope>
    <source>
        <strain evidence="10">M6</strain>
    </source>
</reference>
<dbReference type="InterPro" id="IPR010208">
    <property type="entry name" value="Ion_transpt_RnfC/RsxC"/>
</dbReference>
<evidence type="ECO:0000256" key="1">
    <source>
        <dbReference type="ARBA" id="ARBA00022448"/>
    </source>
</evidence>
<feature type="binding site" evidence="8">
    <location>
        <position position="408"/>
    </location>
    <ligand>
        <name>[4Fe-4S] cluster</name>
        <dbReference type="ChEBI" id="CHEBI:49883"/>
        <label>1</label>
    </ligand>
</feature>
<comment type="cofactor">
    <cofactor evidence="8">
        <name>[4Fe-4S] cluster</name>
        <dbReference type="ChEBI" id="CHEBI:49883"/>
    </cofactor>
    <text evidence="8">Binds 2 [4Fe-4S] clusters per subunit.</text>
</comment>
<dbReference type="GO" id="GO:0009055">
    <property type="term" value="F:electron transfer activity"/>
    <property type="evidence" value="ECO:0007669"/>
    <property type="project" value="InterPro"/>
</dbReference>
<keyword evidence="2 8" id="KW-0004">4Fe-4S</keyword>
<evidence type="ECO:0000256" key="8">
    <source>
        <dbReference type="HAMAP-Rule" id="MF_00461"/>
    </source>
</evidence>